<comment type="caution">
    <text evidence="1">The sequence shown here is derived from an EMBL/GenBank/DDBJ whole genome shotgun (WGS) entry which is preliminary data.</text>
</comment>
<dbReference type="Proteomes" id="UP000698222">
    <property type="component" value="Unassembled WGS sequence"/>
</dbReference>
<gene>
    <name evidence="1" type="ORF">JOF44_002299</name>
</gene>
<protein>
    <submittedName>
        <fullName evidence="1">Uncharacterized protein</fullName>
    </submittedName>
</protein>
<name>A0ABS4YKR7_9MICO</name>
<reference evidence="1 2" key="1">
    <citation type="submission" date="2021-03" db="EMBL/GenBank/DDBJ databases">
        <title>Sequencing the genomes of 1000 actinobacteria strains.</title>
        <authorList>
            <person name="Klenk H.-P."/>
        </authorList>
    </citation>
    <scope>NUCLEOTIDE SEQUENCE [LARGE SCALE GENOMIC DNA]</scope>
    <source>
        <strain evidence="1 2">DSM 14564</strain>
    </source>
</reference>
<accession>A0ABS4YKR7</accession>
<keyword evidence="2" id="KW-1185">Reference proteome</keyword>
<dbReference type="RefSeq" id="WP_209891293.1">
    <property type="nucleotide sequence ID" value="NZ_BAAAJV010000014.1"/>
</dbReference>
<evidence type="ECO:0000313" key="1">
    <source>
        <dbReference type="EMBL" id="MBP2409396.1"/>
    </source>
</evidence>
<dbReference type="EMBL" id="JAGIOC010000001">
    <property type="protein sequence ID" value="MBP2409396.1"/>
    <property type="molecule type" value="Genomic_DNA"/>
</dbReference>
<evidence type="ECO:0000313" key="2">
    <source>
        <dbReference type="Proteomes" id="UP000698222"/>
    </source>
</evidence>
<sequence length="152" mass="16003">MIRTRTTNDHRDRREHRLHLADAAHGRTGRRRVAPLAGLAVTAGLLAGAGAAAADGPGSGDGENLFEGTWTFGYTEKTLTAEELGDVVEAKAEARGPDEMSLSVRCADGIDTSVRDYVAYCVAIADEGVEHPWKLTGGPADAGLVVEVENFG</sequence>
<proteinExistence type="predicted"/>
<organism evidence="1 2">
    <name type="scientific">Brachybacterium fresconis</name>
    <dbReference type="NCBI Taxonomy" id="173363"/>
    <lineage>
        <taxon>Bacteria</taxon>
        <taxon>Bacillati</taxon>
        <taxon>Actinomycetota</taxon>
        <taxon>Actinomycetes</taxon>
        <taxon>Micrococcales</taxon>
        <taxon>Dermabacteraceae</taxon>
        <taxon>Brachybacterium</taxon>
    </lineage>
</organism>